<gene>
    <name evidence="1" type="ORF">QJS64_09880</name>
</gene>
<dbReference type="EMBL" id="CP124685">
    <property type="protein sequence ID" value="WGX74521.1"/>
    <property type="molecule type" value="Genomic_DNA"/>
</dbReference>
<sequence>MDVYVVANSSQGSSKSSEVLNLEKKKTEIEVEKPILQIKNPESTF</sequence>
<proteinExistence type="predicted"/>
<reference evidence="1 2" key="1">
    <citation type="submission" date="2023-04" db="EMBL/GenBank/DDBJ databases">
        <title>Bacteria Genome Submission.</title>
        <authorList>
            <person name="Isaac P."/>
        </authorList>
    </citation>
    <scope>NUCLEOTIDE SEQUENCE [LARGE SCALE GENOMIC DNA]</scope>
    <source>
        <strain evidence="1 2">SampleS7P1</strain>
    </source>
</reference>
<organism evidence="1 2">
    <name type="scientific">Paraclostridium bifermentans</name>
    <name type="common">Clostridium bifermentans</name>
    <dbReference type="NCBI Taxonomy" id="1490"/>
    <lineage>
        <taxon>Bacteria</taxon>
        <taxon>Bacillati</taxon>
        <taxon>Bacillota</taxon>
        <taxon>Clostridia</taxon>
        <taxon>Peptostreptococcales</taxon>
        <taxon>Peptostreptococcaceae</taxon>
        <taxon>Paraclostridium</taxon>
    </lineage>
</organism>
<keyword evidence="2" id="KW-1185">Reference proteome</keyword>
<evidence type="ECO:0000313" key="1">
    <source>
        <dbReference type="EMBL" id="WGX74521.1"/>
    </source>
</evidence>
<protein>
    <submittedName>
        <fullName evidence="1">Uncharacterized protein</fullName>
    </submittedName>
</protein>
<evidence type="ECO:0000313" key="2">
    <source>
        <dbReference type="Proteomes" id="UP001239169"/>
    </source>
</evidence>
<accession>A0ABY8R1D3</accession>
<name>A0ABY8R1D3_PARBF</name>
<dbReference type="Proteomes" id="UP001239169">
    <property type="component" value="Chromosome"/>
</dbReference>